<gene>
    <name evidence="1" type="ORF">D910_05985</name>
</gene>
<evidence type="ECO:0000313" key="2">
    <source>
        <dbReference type="Proteomes" id="UP000030742"/>
    </source>
</evidence>
<feature type="non-terminal residue" evidence="1">
    <location>
        <position position="10"/>
    </location>
</feature>
<proteinExistence type="predicted"/>
<dbReference type="Proteomes" id="UP000030742">
    <property type="component" value="Unassembled WGS sequence"/>
</dbReference>
<name>U4UFA9_DENPD</name>
<protein>
    <submittedName>
        <fullName evidence="1">Uncharacterized protein</fullName>
    </submittedName>
</protein>
<evidence type="ECO:0000313" key="1">
    <source>
        <dbReference type="EMBL" id="ERL88600.1"/>
    </source>
</evidence>
<accession>U4UFA9</accession>
<organism evidence="1 2">
    <name type="scientific">Dendroctonus ponderosae</name>
    <name type="common">Mountain pine beetle</name>
    <dbReference type="NCBI Taxonomy" id="77166"/>
    <lineage>
        <taxon>Eukaryota</taxon>
        <taxon>Metazoa</taxon>
        <taxon>Ecdysozoa</taxon>
        <taxon>Arthropoda</taxon>
        <taxon>Hexapoda</taxon>
        <taxon>Insecta</taxon>
        <taxon>Pterygota</taxon>
        <taxon>Neoptera</taxon>
        <taxon>Endopterygota</taxon>
        <taxon>Coleoptera</taxon>
        <taxon>Polyphaga</taxon>
        <taxon>Cucujiformia</taxon>
        <taxon>Curculionidae</taxon>
        <taxon>Scolytinae</taxon>
        <taxon>Dendroctonus</taxon>
    </lineage>
</organism>
<sequence>MEAVARKPDK</sequence>
<reference evidence="1 2" key="1">
    <citation type="journal article" date="2013" name="Genome Biol.">
        <title>Draft genome of the mountain pine beetle, Dendroctonus ponderosae Hopkins, a major forest pest.</title>
        <authorList>
            <person name="Keeling C.I."/>
            <person name="Yuen M.M."/>
            <person name="Liao N.Y."/>
            <person name="Docking T.R."/>
            <person name="Chan S.K."/>
            <person name="Taylor G.A."/>
            <person name="Palmquist D.L."/>
            <person name="Jackman S.D."/>
            <person name="Nguyen A."/>
            <person name="Li M."/>
            <person name="Henderson H."/>
            <person name="Janes J.K."/>
            <person name="Zhao Y."/>
            <person name="Pandoh P."/>
            <person name="Moore R."/>
            <person name="Sperling F.A."/>
            <person name="Huber D.P."/>
            <person name="Birol I."/>
            <person name="Jones S.J."/>
            <person name="Bohlmann J."/>
        </authorList>
    </citation>
    <scope>NUCLEOTIDE SEQUENCE</scope>
</reference>
<dbReference type="EMBL" id="KB632081">
    <property type="protein sequence ID" value="ERL88600.1"/>
    <property type="molecule type" value="Genomic_DNA"/>
</dbReference>